<dbReference type="PRINTS" id="PR00032">
    <property type="entry name" value="HTHARAC"/>
</dbReference>
<organism evidence="5 6">
    <name type="scientific">Neorhizobium alkalisoli</name>
    <dbReference type="NCBI Taxonomy" id="528178"/>
    <lineage>
        <taxon>Bacteria</taxon>
        <taxon>Pseudomonadati</taxon>
        <taxon>Pseudomonadota</taxon>
        <taxon>Alphaproteobacteria</taxon>
        <taxon>Hyphomicrobiales</taxon>
        <taxon>Rhizobiaceae</taxon>
        <taxon>Rhizobium/Agrobacterium group</taxon>
        <taxon>Neorhizobium</taxon>
    </lineage>
</organism>
<keyword evidence="6" id="KW-1185">Reference proteome</keyword>
<dbReference type="InterPro" id="IPR018060">
    <property type="entry name" value="HTH_AraC"/>
</dbReference>
<evidence type="ECO:0000313" key="5">
    <source>
        <dbReference type="EMBL" id="TWF51997.1"/>
    </source>
</evidence>
<reference evidence="5 6" key="1">
    <citation type="submission" date="2019-06" db="EMBL/GenBank/DDBJ databases">
        <title>Sorghum-associated microbial communities from plants grown in Nebraska, USA.</title>
        <authorList>
            <person name="Schachtman D."/>
        </authorList>
    </citation>
    <scope>NUCLEOTIDE SEQUENCE [LARGE SCALE GENOMIC DNA]</scope>
    <source>
        <strain evidence="5 6">1225</strain>
    </source>
</reference>
<dbReference type="PANTHER" id="PTHR46796">
    <property type="entry name" value="HTH-TYPE TRANSCRIPTIONAL ACTIVATOR RHAS-RELATED"/>
    <property type="match status" value="1"/>
</dbReference>
<dbReference type="Pfam" id="PF12833">
    <property type="entry name" value="HTH_18"/>
    <property type="match status" value="1"/>
</dbReference>
<dbReference type="SMART" id="SM00342">
    <property type="entry name" value="HTH_ARAC"/>
    <property type="match status" value="1"/>
</dbReference>
<keyword evidence="1" id="KW-0805">Transcription regulation</keyword>
<dbReference type="InterPro" id="IPR050204">
    <property type="entry name" value="AraC_XylS_family_regulators"/>
</dbReference>
<dbReference type="InterPro" id="IPR018062">
    <property type="entry name" value="HTH_AraC-typ_CS"/>
</dbReference>
<dbReference type="PROSITE" id="PS01124">
    <property type="entry name" value="HTH_ARAC_FAMILY_2"/>
    <property type="match status" value="1"/>
</dbReference>
<dbReference type="InterPro" id="IPR020449">
    <property type="entry name" value="Tscrpt_reg_AraC-type_HTH"/>
</dbReference>
<keyword evidence="2 5" id="KW-0238">DNA-binding</keyword>
<dbReference type="SUPFAM" id="SSF46689">
    <property type="entry name" value="Homeodomain-like"/>
    <property type="match status" value="2"/>
</dbReference>
<evidence type="ECO:0000259" key="4">
    <source>
        <dbReference type="PROSITE" id="PS01124"/>
    </source>
</evidence>
<sequence>MPLRPHDFAFVRTSTPFTLASDPGAAPLDSAALVSATGRLHMSVGDGDGGEPVMLRGGRFVFNAANEMLLMGMLPQVVKLNAGDPKTSGHLKALLAMNAEESRSQNPGSEFFVGRLMELILLEALRRVAIDMDERETGLLAGLADPKLAVAIAAIHQKPAHPWSVETLARLCGLSRSGFASRFSTIMGMGVIEYIQQWRMALARDALRSSASTVGEIALELGFQSSSAFSTAFSRIVGCSPKQFREGGPED</sequence>
<evidence type="ECO:0000256" key="2">
    <source>
        <dbReference type="ARBA" id="ARBA00023125"/>
    </source>
</evidence>
<protein>
    <submittedName>
        <fullName evidence="5">AraC-like DNA-binding protein</fullName>
    </submittedName>
</protein>
<dbReference type="InterPro" id="IPR009057">
    <property type="entry name" value="Homeodomain-like_sf"/>
</dbReference>
<dbReference type="InterPro" id="IPR032783">
    <property type="entry name" value="AraC_lig"/>
</dbReference>
<evidence type="ECO:0000313" key="6">
    <source>
        <dbReference type="Proteomes" id="UP000320653"/>
    </source>
</evidence>
<dbReference type="Gene3D" id="1.10.10.60">
    <property type="entry name" value="Homeodomain-like"/>
    <property type="match status" value="2"/>
</dbReference>
<comment type="caution">
    <text evidence="5">The sequence shown here is derived from an EMBL/GenBank/DDBJ whole genome shotgun (WGS) entry which is preliminary data.</text>
</comment>
<dbReference type="EMBL" id="VIWP01000005">
    <property type="protein sequence ID" value="TWF51997.1"/>
    <property type="molecule type" value="Genomic_DNA"/>
</dbReference>
<evidence type="ECO:0000256" key="1">
    <source>
        <dbReference type="ARBA" id="ARBA00023015"/>
    </source>
</evidence>
<feature type="domain" description="HTH araC/xylS-type" evidence="4">
    <location>
        <begin position="149"/>
        <end position="247"/>
    </location>
</feature>
<gene>
    <name evidence="5" type="ORF">FHW37_10595</name>
</gene>
<dbReference type="Proteomes" id="UP000320653">
    <property type="component" value="Unassembled WGS sequence"/>
</dbReference>
<dbReference type="AlphaFoldDB" id="A0A561QNR9"/>
<accession>A0A561QNR9</accession>
<keyword evidence="3" id="KW-0804">Transcription</keyword>
<name>A0A561QNR9_9HYPH</name>
<evidence type="ECO:0000256" key="3">
    <source>
        <dbReference type="ARBA" id="ARBA00023163"/>
    </source>
</evidence>
<dbReference type="GO" id="GO:0003700">
    <property type="term" value="F:DNA-binding transcription factor activity"/>
    <property type="evidence" value="ECO:0007669"/>
    <property type="project" value="InterPro"/>
</dbReference>
<dbReference type="GO" id="GO:0043565">
    <property type="term" value="F:sequence-specific DNA binding"/>
    <property type="evidence" value="ECO:0007669"/>
    <property type="project" value="InterPro"/>
</dbReference>
<proteinExistence type="predicted"/>
<dbReference type="PANTHER" id="PTHR46796:SF7">
    <property type="entry name" value="ARAC FAMILY TRANSCRIPTIONAL REGULATOR"/>
    <property type="match status" value="1"/>
</dbReference>
<dbReference type="Pfam" id="PF12852">
    <property type="entry name" value="Cupin_6"/>
    <property type="match status" value="1"/>
</dbReference>
<dbReference type="PROSITE" id="PS00041">
    <property type="entry name" value="HTH_ARAC_FAMILY_1"/>
    <property type="match status" value="1"/>
</dbReference>